<feature type="compositionally biased region" description="Basic and acidic residues" evidence="1">
    <location>
        <begin position="966"/>
        <end position="975"/>
    </location>
</feature>
<gene>
    <name evidence="2" type="ORF">A1O3_09231</name>
</gene>
<dbReference type="EMBL" id="AMGY01000009">
    <property type="protein sequence ID" value="EXJ78070.1"/>
    <property type="molecule type" value="Genomic_DNA"/>
</dbReference>
<proteinExistence type="predicted"/>
<dbReference type="eggNOG" id="ENOG502T50I">
    <property type="taxonomic scope" value="Eukaryota"/>
</dbReference>
<feature type="compositionally biased region" description="Polar residues" evidence="1">
    <location>
        <begin position="745"/>
        <end position="759"/>
    </location>
</feature>
<evidence type="ECO:0000313" key="3">
    <source>
        <dbReference type="Proteomes" id="UP000019478"/>
    </source>
</evidence>
<reference evidence="2 3" key="1">
    <citation type="submission" date="2013-03" db="EMBL/GenBank/DDBJ databases">
        <title>The Genome Sequence of Capronia epimyces CBS 606.96.</title>
        <authorList>
            <consortium name="The Broad Institute Genomics Platform"/>
            <person name="Cuomo C."/>
            <person name="de Hoog S."/>
            <person name="Gorbushina A."/>
            <person name="Walker B."/>
            <person name="Young S.K."/>
            <person name="Zeng Q."/>
            <person name="Gargeya S."/>
            <person name="Fitzgerald M."/>
            <person name="Haas B."/>
            <person name="Abouelleil A."/>
            <person name="Allen A.W."/>
            <person name="Alvarado L."/>
            <person name="Arachchi H.M."/>
            <person name="Berlin A.M."/>
            <person name="Chapman S.B."/>
            <person name="Gainer-Dewar J."/>
            <person name="Goldberg J."/>
            <person name="Griggs A."/>
            <person name="Gujja S."/>
            <person name="Hansen M."/>
            <person name="Howarth C."/>
            <person name="Imamovic A."/>
            <person name="Ireland A."/>
            <person name="Larimer J."/>
            <person name="McCowan C."/>
            <person name="Murphy C."/>
            <person name="Pearson M."/>
            <person name="Poon T.W."/>
            <person name="Priest M."/>
            <person name="Roberts A."/>
            <person name="Saif S."/>
            <person name="Shea T."/>
            <person name="Sisk P."/>
            <person name="Sykes S."/>
            <person name="Wortman J."/>
            <person name="Nusbaum C."/>
            <person name="Birren B."/>
        </authorList>
    </citation>
    <scope>NUCLEOTIDE SEQUENCE [LARGE SCALE GENOMIC DNA]</scope>
    <source>
        <strain evidence="2 3">CBS 606.96</strain>
    </source>
</reference>
<feature type="compositionally biased region" description="Polar residues" evidence="1">
    <location>
        <begin position="1"/>
        <end position="23"/>
    </location>
</feature>
<feature type="compositionally biased region" description="Polar residues" evidence="1">
    <location>
        <begin position="33"/>
        <end position="50"/>
    </location>
</feature>
<feature type="region of interest" description="Disordered" evidence="1">
    <location>
        <begin position="738"/>
        <end position="759"/>
    </location>
</feature>
<comment type="caution">
    <text evidence="2">The sequence shown here is derived from an EMBL/GenBank/DDBJ whole genome shotgun (WGS) entry which is preliminary data.</text>
</comment>
<feature type="compositionally biased region" description="Polar residues" evidence="1">
    <location>
        <begin position="58"/>
        <end position="70"/>
    </location>
</feature>
<feature type="region of interest" description="Disordered" evidence="1">
    <location>
        <begin position="965"/>
        <end position="1035"/>
    </location>
</feature>
<keyword evidence="3" id="KW-1185">Reference proteome</keyword>
<feature type="compositionally biased region" description="Polar residues" evidence="1">
    <location>
        <begin position="925"/>
        <end position="948"/>
    </location>
</feature>
<dbReference type="RefSeq" id="XP_007737515.1">
    <property type="nucleotide sequence ID" value="XM_007739325.1"/>
</dbReference>
<dbReference type="OrthoDB" id="4149643at2759"/>
<dbReference type="Proteomes" id="UP000019478">
    <property type="component" value="Unassembled WGS sequence"/>
</dbReference>
<feature type="compositionally biased region" description="Polar residues" evidence="1">
    <location>
        <begin position="994"/>
        <end position="1007"/>
    </location>
</feature>
<evidence type="ECO:0000313" key="2">
    <source>
        <dbReference type="EMBL" id="EXJ78070.1"/>
    </source>
</evidence>
<feature type="region of interest" description="Disordered" evidence="1">
    <location>
        <begin position="913"/>
        <end position="948"/>
    </location>
</feature>
<organism evidence="2 3">
    <name type="scientific">Capronia epimyces CBS 606.96</name>
    <dbReference type="NCBI Taxonomy" id="1182542"/>
    <lineage>
        <taxon>Eukaryota</taxon>
        <taxon>Fungi</taxon>
        <taxon>Dikarya</taxon>
        <taxon>Ascomycota</taxon>
        <taxon>Pezizomycotina</taxon>
        <taxon>Eurotiomycetes</taxon>
        <taxon>Chaetothyriomycetidae</taxon>
        <taxon>Chaetothyriales</taxon>
        <taxon>Herpotrichiellaceae</taxon>
        <taxon>Capronia</taxon>
    </lineage>
</organism>
<feature type="region of interest" description="Disordered" evidence="1">
    <location>
        <begin position="1"/>
        <end position="101"/>
    </location>
</feature>
<name>W9XL69_9EURO</name>
<feature type="compositionally biased region" description="Acidic residues" evidence="1">
    <location>
        <begin position="914"/>
        <end position="924"/>
    </location>
</feature>
<sequence>MGVTQTEGHSEQGSDVQSTTGIQMESRDKDQLKGQQTTKKQEYPVQSSPKSAHADPSGTATDPTIQQSVPVANRQEDGAYNSKHKHSNTQGLAAEKRSGTTQSAICTAFREGLESGKYEIPEWGKQNGTGKAATPVSYGFPPALPPNYRSRHRARFDRACLLPDRKLPFNAQIMEHVKDWADLGSRIEDSQRRKEVLDRAFETLTNVWYEALRVGYDPGPSEPTGKGPKSAQQTRTTVVSSKTKKEHGPGRPPGPVGKSRQKSPSRAPIFISRSHRDGSYWAITAGELQEACVSEERIRQRATSGDLKEGQQLLEDVLQRLGGTISRSDWWKTIKTTKLNPWGRNLLLYSLYEVQMSRQSISHLEQLYAGFSQARQRENTQRRIDEEKERYNLFMALALEVNDKASSSRSSTPPDAQADTGESSHCPVETPPVMNLDPPTDVGSLASIIKLADAVLNETDPANLITCLEAGGLTDISNIADVLPDGPRSILDRTKHNMGALLLHARETCSLSESNGQAADFNADRKDCEKAQVLESKIFQKKKILQLLLPLLEAELYRAQKRETHAHVAWDDAHVTGENSPLSSETQAHIVTGSLSTGNNALKHALSAEDLTAVEGELSPMKKQKTHQDQQVDSPSLTAVSGECDVAGKNTGATTGENKLEARARRVQNSVEQPDSKKAQYIRFQILPKVNDMLTRAGMAPATTTSWRQLREALGDAGVPIEDRNALTREINGGFEQGWQIPEQDASTSAPSGALTTNGDCPQAVQQPLQADDIMLSSRTIPTMEPDRRSLIVKLPLPLTFNPAELSSDTVFSHKGFKYRYTRQSTFAQRKSMDEVLDTYVRERSRPQPELMADWRPEPRFGTYEVLTHPEDPERTSIIHGFWDQRDGSQVQGQEWFYHGDGEMEHMGQHEQLTTEDNDGDSGNDDQTTPLSDVNAQSTATSQSNSLVNKHLKNVLRLKRNSTHWTVDKSSVEKKGRSKSKAKHRVTSMVGPSPLSQSMTTTRSGASSAERAKRHKTKRNHAKDEDYDTEYQPSD</sequence>
<dbReference type="AlphaFoldDB" id="W9XL69"/>
<evidence type="ECO:0000256" key="1">
    <source>
        <dbReference type="SAM" id="MobiDB-lite"/>
    </source>
</evidence>
<feature type="region of interest" description="Disordered" evidence="1">
    <location>
        <begin position="404"/>
        <end position="435"/>
    </location>
</feature>
<dbReference type="GeneID" id="19173315"/>
<protein>
    <submittedName>
        <fullName evidence="2">Uncharacterized protein</fullName>
    </submittedName>
</protein>
<feature type="compositionally biased region" description="Basic residues" evidence="1">
    <location>
        <begin position="976"/>
        <end position="986"/>
    </location>
</feature>
<dbReference type="HOGENOM" id="CLU_010731_0_0_1"/>
<feature type="compositionally biased region" description="Polar residues" evidence="1">
    <location>
        <begin position="404"/>
        <end position="414"/>
    </location>
</feature>
<feature type="compositionally biased region" description="Basic residues" evidence="1">
    <location>
        <begin position="1012"/>
        <end position="1021"/>
    </location>
</feature>
<accession>W9XL69</accession>
<feature type="region of interest" description="Disordered" evidence="1">
    <location>
        <begin position="218"/>
        <end position="268"/>
    </location>
</feature>